<dbReference type="OrthoDB" id="8906462at2"/>
<dbReference type="AlphaFoldDB" id="K6YST2"/>
<keyword evidence="2" id="KW-1185">Reference proteome</keyword>
<evidence type="ECO:0008006" key="3">
    <source>
        <dbReference type="Google" id="ProtNLM"/>
    </source>
</evidence>
<evidence type="ECO:0000313" key="2">
    <source>
        <dbReference type="Proteomes" id="UP000006251"/>
    </source>
</evidence>
<dbReference type="Proteomes" id="UP000006251">
    <property type="component" value="Unassembled WGS sequence"/>
</dbReference>
<evidence type="ECO:0000313" key="1">
    <source>
        <dbReference type="EMBL" id="GAC27036.1"/>
    </source>
</evidence>
<name>K6YST2_9ALTE</name>
<gene>
    <name evidence="1" type="ORF">GPAL_0155</name>
</gene>
<sequence length="101" mass="11255">MKSSYSLKFLIVIALFSISSTILKADILRCGNKIVNEGATTIEVKLICGQPFDSEFIGLVKLNNAYVNVDRYTYVFGKGKFAMILEFHDGELVKISNGPRM</sequence>
<comment type="caution">
    <text evidence="1">The sequence shown here is derived from an EMBL/GenBank/DDBJ whole genome shotgun (WGS) entry which is preliminary data.</text>
</comment>
<proteinExistence type="predicted"/>
<dbReference type="Pfam" id="PF11006">
    <property type="entry name" value="DUF2845"/>
    <property type="match status" value="1"/>
</dbReference>
<organism evidence="1 2">
    <name type="scientific">Brumicola pallidula DSM 14239 = ACAM 615</name>
    <dbReference type="NCBI Taxonomy" id="1121922"/>
    <lineage>
        <taxon>Bacteria</taxon>
        <taxon>Pseudomonadati</taxon>
        <taxon>Pseudomonadota</taxon>
        <taxon>Gammaproteobacteria</taxon>
        <taxon>Alteromonadales</taxon>
        <taxon>Alteromonadaceae</taxon>
        <taxon>Brumicola</taxon>
    </lineage>
</organism>
<protein>
    <recommendedName>
        <fullName evidence="3">DUF2845 domain-containing protein</fullName>
    </recommendedName>
</protein>
<dbReference type="InterPro" id="IPR021268">
    <property type="entry name" value="DUF2845"/>
</dbReference>
<dbReference type="RefSeq" id="WP_006008198.1">
    <property type="nucleotide sequence ID" value="NZ_AUAV01000013.1"/>
</dbReference>
<accession>K6YST2</accession>
<dbReference type="EMBL" id="BAEQ01000004">
    <property type="protein sequence ID" value="GAC27036.1"/>
    <property type="molecule type" value="Genomic_DNA"/>
</dbReference>
<reference evidence="2" key="1">
    <citation type="journal article" date="2014" name="Environ. Microbiol.">
        <title>Comparative genomics of the marine bacterial genus Glaciecola reveals the high degree of genomic diversity and genomic characteristic for cold adaptation.</title>
        <authorList>
            <person name="Qin Q.L."/>
            <person name="Xie B.B."/>
            <person name="Yu Y."/>
            <person name="Shu Y.L."/>
            <person name="Rong J.C."/>
            <person name="Zhang Y.J."/>
            <person name="Zhao D.L."/>
            <person name="Chen X.L."/>
            <person name="Zhang X.Y."/>
            <person name="Chen B."/>
            <person name="Zhou B.C."/>
            <person name="Zhang Y.Z."/>
        </authorList>
    </citation>
    <scope>NUCLEOTIDE SEQUENCE [LARGE SCALE GENOMIC DNA]</scope>
    <source>
        <strain evidence="2">ACAM 615</strain>
    </source>
</reference>